<keyword evidence="3" id="KW-1185">Reference proteome</keyword>
<reference evidence="2 3" key="1">
    <citation type="submission" date="2021-06" db="EMBL/GenBank/DDBJ databases">
        <title>A haploid diamondback moth (Plutella xylostella L.) genome assembly resolves 31 chromosomes and identifies a diamide resistance mutation.</title>
        <authorList>
            <person name="Ward C.M."/>
            <person name="Perry K.D."/>
            <person name="Baker G."/>
            <person name="Powis K."/>
            <person name="Heckel D.G."/>
            <person name="Baxter S.W."/>
        </authorList>
    </citation>
    <scope>NUCLEOTIDE SEQUENCE [LARGE SCALE GENOMIC DNA]</scope>
    <source>
        <strain evidence="2 3">LV</strain>
        <tissue evidence="2">Single pupa</tissue>
    </source>
</reference>
<sequence length="95" mass="10679">ARVYKYPGDTCRSGMQLSGMQRLWTHSHAPHGIPRSVHTESIPGRDADTSSGNKSLATRRPDRTLRAHTPCLMAGHFSPPLYSRREKGLVNRRSR</sequence>
<accession>A0ABQ7R8V1</accession>
<organism evidence="2 3">
    <name type="scientific">Plutella xylostella</name>
    <name type="common">Diamondback moth</name>
    <name type="synonym">Plutella maculipennis</name>
    <dbReference type="NCBI Taxonomy" id="51655"/>
    <lineage>
        <taxon>Eukaryota</taxon>
        <taxon>Metazoa</taxon>
        <taxon>Ecdysozoa</taxon>
        <taxon>Arthropoda</taxon>
        <taxon>Hexapoda</taxon>
        <taxon>Insecta</taxon>
        <taxon>Pterygota</taxon>
        <taxon>Neoptera</taxon>
        <taxon>Endopterygota</taxon>
        <taxon>Lepidoptera</taxon>
        <taxon>Glossata</taxon>
        <taxon>Ditrysia</taxon>
        <taxon>Yponomeutoidea</taxon>
        <taxon>Plutellidae</taxon>
        <taxon>Plutella</taxon>
    </lineage>
</organism>
<name>A0ABQ7R8V1_PLUXY</name>
<feature type="region of interest" description="Disordered" evidence="1">
    <location>
        <begin position="76"/>
        <end position="95"/>
    </location>
</feature>
<feature type="region of interest" description="Disordered" evidence="1">
    <location>
        <begin position="26"/>
        <end position="71"/>
    </location>
</feature>
<evidence type="ECO:0000313" key="2">
    <source>
        <dbReference type="EMBL" id="KAG7313648.1"/>
    </source>
</evidence>
<feature type="non-terminal residue" evidence="2">
    <location>
        <position position="1"/>
    </location>
</feature>
<comment type="caution">
    <text evidence="2">The sequence shown here is derived from an EMBL/GenBank/DDBJ whole genome shotgun (WGS) entry which is preliminary data.</text>
</comment>
<evidence type="ECO:0000256" key="1">
    <source>
        <dbReference type="SAM" id="MobiDB-lite"/>
    </source>
</evidence>
<protein>
    <submittedName>
        <fullName evidence="2">Uncharacterized protein</fullName>
    </submittedName>
</protein>
<gene>
    <name evidence="2" type="ORF">JYU34_000807</name>
</gene>
<dbReference type="Proteomes" id="UP000823941">
    <property type="component" value="Chromosome 1"/>
</dbReference>
<dbReference type="EMBL" id="JAHIBW010000001">
    <property type="protein sequence ID" value="KAG7313648.1"/>
    <property type="molecule type" value="Genomic_DNA"/>
</dbReference>
<proteinExistence type="predicted"/>
<evidence type="ECO:0000313" key="3">
    <source>
        <dbReference type="Proteomes" id="UP000823941"/>
    </source>
</evidence>